<dbReference type="PROSITE" id="PS51459">
    <property type="entry name" value="FIDO"/>
    <property type="match status" value="1"/>
</dbReference>
<dbReference type="InterPro" id="IPR053737">
    <property type="entry name" value="Type_II_TA_Toxin"/>
</dbReference>
<dbReference type="Gene3D" id="1.20.120.1870">
    <property type="entry name" value="Fic/DOC protein, Fido domain"/>
    <property type="match status" value="1"/>
</dbReference>
<feature type="domain" description="Fido" evidence="1">
    <location>
        <begin position="5"/>
        <end position="125"/>
    </location>
</feature>
<proteinExistence type="predicted"/>
<keyword evidence="3" id="KW-1185">Reference proteome</keyword>
<evidence type="ECO:0000259" key="1">
    <source>
        <dbReference type="PROSITE" id="PS51459"/>
    </source>
</evidence>
<dbReference type="AlphaFoldDB" id="A0A8H9BV92"/>
<evidence type="ECO:0000313" key="2">
    <source>
        <dbReference type="EMBL" id="EGQ4383488.1"/>
    </source>
</evidence>
<accession>A0A8H9BV92</accession>
<reference evidence="2 3" key="1">
    <citation type="submission" date="2018-11" db="EMBL/GenBank/DDBJ databases">
        <authorList>
            <consortium name="Veterinary Laboratory Investigation and Response Network"/>
        </authorList>
    </citation>
    <scope>NUCLEOTIDE SEQUENCE [LARGE SCALE GENOMIC DNA]</scope>
    <source>
        <strain evidence="2 3">SPSE-18-VL-LA-PA-Ryan-0021</strain>
    </source>
</reference>
<name>A0A8H9BV92_STAPS</name>
<dbReference type="RefSeq" id="WP_140241658.1">
    <property type="nucleotide sequence ID" value="NZ_CAJETO010000010.1"/>
</dbReference>
<gene>
    <name evidence="2" type="ORF">EGV54_00025</name>
</gene>
<dbReference type="Proteomes" id="UP000600220">
    <property type="component" value="Unassembled WGS sequence"/>
</dbReference>
<dbReference type="InterPro" id="IPR003812">
    <property type="entry name" value="Fido"/>
</dbReference>
<dbReference type="PANTHER" id="PTHR39426:SF1">
    <property type="entry name" value="HOMOLOGY TO DEATH-ON-CURING PROTEIN OF PHAGE P1"/>
    <property type="match status" value="1"/>
</dbReference>
<dbReference type="NCBIfam" id="TIGR01550">
    <property type="entry name" value="DOC_P1"/>
    <property type="match status" value="1"/>
</dbReference>
<organism evidence="2 3">
    <name type="scientific">Staphylococcus pseudintermedius</name>
    <dbReference type="NCBI Taxonomy" id="283734"/>
    <lineage>
        <taxon>Bacteria</taxon>
        <taxon>Bacillati</taxon>
        <taxon>Bacillota</taxon>
        <taxon>Bacilli</taxon>
        <taxon>Bacillales</taxon>
        <taxon>Staphylococcaceae</taxon>
        <taxon>Staphylococcus</taxon>
        <taxon>Staphylococcus intermedius group</taxon>
    </lineage>
</organism>
<dbReference type="PANTHER" id="PTHR39426">
    <property type="entry name" value="HOMOLOGY TO DEATH-ON-CURING PROTEIN OF PHAGE P1"/>
    <property type="match status" value="1"/>
</dbReference>
<dbReference type="InterPro" id="IPR006440">
    <property type="entry name" value="Doc"/>
</dbReference>
<dbReference type="EMBL" id="AAXKXX010000001">
    <property type="protein sequence ID" value="EGQ4383488.1"/>
    <property type="molecule type" value="Genomic_DNA"/>
</dbReference>
<protein>
    <submittedName>
        <fullName evidence="2">Type II toxin-antitoxin system death-on-curing family toxin</fullName>
    </submittedName>
</protein>
<evidence type="ECO:0000313" key="3">
    <source>
        <dbReference type="Proteomes" id="UP000600220"/>
    </source>
</evidence>
<comment type="caution">
    <text evidence="2">The sequence shown here is derived from an EMBL/GenBank/DDBJ whole genome shotgun (WGS) entry which is preliminary data.</text>
</comment>
<dbReference type="GO" id="GO:0016301">
    <property type="term" value="F:kinase activity"/>
    <property type="evidence" value="ECO:0007669"/>
    <property type="project" value="InterPro"/>
</dbReference>
<dbReference type="Pfam" id="PF02661">
    <property type="entry name" value="Fic"/>
    <property type="match status" value="1"/>
</dbReference>
<sequence>MTKYLTEKDLILLNTHIIETYSPDEPIGVAQPTALNMTVESPKQEIFGEVLYPTLELKAANLFRNLVMKHVFQNANKRTAFAALQIFLDDNGKWINVDNKEATEFTVGVVTERLEEEEIARWIKKNWVDL</sequence>